<evidence type="ECO:0000313" key="3">
    <source>
        <dbReference type="EMBL" id="TGJ79341.1"/>
    </source>
</evidence>
<comment type="caution">
    <text evidence="3">The sequence shown here is derived from an EMBL/GenBank/DDBJ whole genome shotgun (WGS) entry which is preliminary data.</text>
</comment>
<organism evidence="3 4">
    <name type="scientific">Xylaria hypoxylon</name>
    <dbReference type="NCBI Taxonomy" id="37992"/>
    <lineage>
        <taxon>Eukaryota</taxon>
        <taxon>Fungi</taxon>
        <taxon>Dikarya</taxon>
        <taxon>Ascomycota</taxon>
        <taxon>Pezizomycotina</taxon>
        <taxon>Sordariomycetes</taxon>
        <taxon>Xylariomycetidae</taxon>
        <taxon>Xylariales</taxon>
        <taxon>Xylariaceae</taxon>
        <taxon>Xylaria</taxon>
    </lineage>
</organism>
<name>A0A4Z0YJ47_9PEZI</name>
<gene>
    <name evidence="3" type="ORF">E0Z10_g9425</name>
</gene>
<evidence type="ECO:0000313" key="4">
    <source>
        <dbReference type="Proteomes" id="UP000297716"/>
    </source>
</evidence>
<dbReference type="AlphaFoldDB" id="A0A4Z0YJ47"/>
<reference evidence="3 4" key="1">
    <citation type="submission" date="2019-03" db="EMBL/GenBank/DDBJ databases">
        <title>Draft genome sequence of Xylaria hypoxylon DSM 108379, a ubiquitous saprotrophic-parasitic fungi on hardwood.</title>
        <authorList>
            <person name="Buettner E."/>
            <person name="Leonhardt S."/>
            <person name="Gebauer A.M."/>
            <person name="Liers C."/>
            <person name="Hofrichter M."/>
            <person name="Kellner H."/>
        </authorList>
    </citation>
    <scope>NUCLEOTIDE SEQUENCE [LARGE SCALE GENOMIC DNA]</scope>
    <source>
        <strain evidence="3 4">DSM 108379</strain>
    </source>
</reference>
<proteinExistence type="predicted"/>
<feature type="region of interest" description="Disordered" evidence="1">
    <location>
        <begin position="326"/>
        <end position="346"/>
    </location>
</feature>
<dbReference type="EMBL" id="SKBN01000296">
    <property type="protein sequence ID" value="TGJ79341.1"/>
    <property type="molecule type" value="Genomic_DNA"/>
</dbReference>
<evidence type="ECO:0000256" key="1">
    <source>
        <dbReference type="SAM" id="MobiDB-lite"/>
    </source>
</evidence>
<sequence>MSGFEIAGLILGAYPILYDTAKDLRGALKKTKAWWFFERTFDDFVSEVQKEYVSFSQILEILLDPLDLSSDERRRLQDEPNCSLWHEAHVQDQLRQRIQPKYHVWFMGQLEEMNTALAELHAMLPIDKIYILDSTSVEATLFKFKRSFSNKKDVLLATVRSKNDALFHFLEKASHITQSASVTVSSKLRARVSLRRVSFLQDHSQRAFKFLRDRWTCSCPQHHHCGIAIEHHENTPSLSLLLSGKGDIARIKVVFDMVLSKPEQTIHEEVTILKQQMSLKRTLRNLKFRRSQSTLALGISALSLVSNPFSSERNKVRLEKDERKLKKKAPVSMTNPKLPPIPSQEGNVVSPLTTHPQIPGQPRRQVRFAEEHAGVSASPSIASKGHIDNICEIVDRSILESYDACEEIGQDTRMFLQTGPQVRQPLQQTTVEAFIAATPRRDKRMHVALVILRSMLCLGPSSWIPPSWNKSHLTLISDNTSDTQPYFFQSSLLSDPLSLGTPAPQSDQTRASLFSIGVLLLELLFRETFEKQPFRAQFLNNMGQANEVTDLCAALQWHQRVGEECGYELSDAIRRCIVCAFDAPHNPGDPEFIEAVWYGVVQPLENFLSAWNNNIGKNFAGGFL</sequence>
<keyword evidence="4" id="KW-1185">Reference proteome</keyword>
<dbReference type="OrthoDB" id="3565018at2759"/>
<dbReference type="STRING" id="37992.A0A4Z0YJ47"/>
<feature type="domain" description="DUF7580" evidence="2">
    <location>
        <begin position="428"/>
        <end position="609"/>
    </location>
</feature>
<dbReference type="InterPro" id="IPR056002">
    <property type="entry name" value="DUF7580"/>
</dbReference>
<accession>A0A4Z0YJ47</accession>
<dbReference type="PANTHER" id="PTHR35186">
    <property type="entry name" value="ANK_REP_REGION DOMAIN-CONTAINING PROTEIN"/>
    <property type="match status" value="1"/>
</dbReference>
<dbReference type="Pfam" id="PF24476">
    <property type="entry name" value="DUF7580"/>
    <property type="match status" value="1"/>
</dbReference>
<dbReference type="Proteomes" id="UP000297716">
    <property type="component" value="Unassembled WGS sequence"/>
</dbReference>
<protein>
    <recommendedName>
        <fullName evidence="2">DUF7580 domain-containing protein</fullName>
    </recommendedName>
</protein>
<evidence type="ECO:0000259" key="2">
    <source>
        <dbReference type="Pfam" id="PF24476"/>
    </source>
</evidence>
<dbReference type="PANTHER" id="PTHR35186:SF4">
    <property type="entry name" value="PRION-INHIBITION AND PROPAGATION HELO DOMAIN-CONTAINING PROTEIN"/>
    <property type="match status" value="1"/>
</dbReference>